<sequence length="139" mass="15791">MENRLSRKVKSKEQSCLCKQGHASQVRFQHRMSGRTSLTQGHRHRFRNLTDRFIPGRGTHRHTFNGITRIADGHRHAYSGITGPAINGQGPRHFHRFRQVTQVADGHTHIISGRTSVPIRVSGSAKHRHGLIVESIQRI</sequence>
<gene>
    <name evidence="1" type="ORF">LQV63_30390</name>
</gene>
<dbReference type="Proteomes" id="UP001199916">
    <property type="component" value="Unassembled WGS sequence"/>
</dbReference>
<dbReference type="EMBL" id="JAJNBZ010000057">
    <property type="protein sequence ID" value="MCE5173541.1"/>
    <property type="molecule type" value="Genomic_DNA"/>
</dbReference>
<organism evidence="1 2">
    <name type="scientific">Paenibacillus profundus</name>
    <dbReference type="NCBI Taxonomy" id="1173085"/>
    <lineage>
        <taxon>Bacteria</taxon>
        <taxon>Bacillati</taxon>
        <taxon>Bacillota</taxon>
        <taxon>Bacilli</taxon>
        <taxon>Bacillales</taxon>
        <taxon>Paenibacillaceae</taxon>
        <taxon>Paenibacillus</taxon>
    </lineage>
</organism>
<protein>
    <submittedName>
        <fullName evidence="1">YmaF family protein</fullName>
    </submittedName>
</protein>
<proteinExistence type="predicted"/>
<dbReference type="Pfam" id="PF12788">
    <property type="entry name" value="YmaF"/>
    <property type="match status" value="1"/>
</dbReference>
<accession>A0ABS8YT28</accession>
<reference evidence="1 2" key="1">
    <citation type="submission" date="2021-11" db="EMBL/GenBank/DDBJ databases">
        <title>Draft genome sequence of Paenibacillus profundus YoMME, a new Gram-positive bacteria with exoelectrogenic properties.</title>
        <authorList>
            <person name="Hubenova Y."/>
            <person name="Hubenova E."/>
            <person name="Manasiev Y."/>
            <person name="Peykov S."/>
            <person name="Mitov M."/>
        </authorList>
    </citation>
    <scope>NUCLEOTIDE SEQUENCE [LARGE SCALE GENOMIC DNA]</scope>
    <source>
        <strain evidence="1 2">YoMME</strain>
    </source>
</reference>
<evidence type="ECO:0000313" key="2">
    <source>
        <dbReference type="Proteomes" id="UP001199916"/>
    </source>
</evidence>
<dbReference type="InterPro" id="IPR024307">
    <property type="entry name" value="YmaF"/>
</dbReference>
<name>A0ABS8YT28_9BACL</name>
<dbReference type="RefSeq" id="WP_233699466.1">
    <property type="nucleotide sequence ID" value="NZ_JAJNBZ010000057.1"/>
</dbReference>
<evidence type="ECO:0000313" key="1">
    <source>
        <dbReference type="EMBL" id="MCE5173541.1"/>
    </source>
</evidence>
<comment type="caution">
    <text evidence="1">The sequence shown here is derived from an EMBL/GenBank/DDBJ whole genome shotgun (WGS) entry which is preliminary data.</text>
</comment>
<keyword evidence="2" id="KW-1185">Reference proteome</keyword>